<proteinExistence type="predicted"/>
<sequence length="365" mass="38677">MTTPTATSTAKPRRRRAQPRPKSPQIPPPPLRLRPVPRNEPCAAARIPLEDRTNAVSPGQGILALVIPDADPFMSFPHATREEFAGNSSQQGTLQSASSDLSRSAAQGHGENSRPGGASEDASDGKSSEADRGQTSGEEQDTIDAPRGARGGVTWGVTAGPTAARGNAQESPSLRDTAGLRPERLQRLAKTTGPQPAMRRSTGFDSDPKRATTLDFRPTSSASGARRSAGSSAGAPGESGASKTADAADLLPEPRPWAAAFIQAAMEVACGLRPPTQLVRWTTPEVHGTLVRRGALTARTLRNSSGPGAKPRLRALVLCSPKAGVYEVSAVINEPQRIRAVAFRMEGLHGRWRVTEFEMQAKQER</sequence>
<dbReference type="InterPro" id="IPR045596">
    <property type="entry name" value="DUF6459"/>
</dbReference>
<evidence type="ECO:0000313" key="2">
    <source>
        <dbReference type="EMBL" id="MCD5315422.1"/>
    </source>
</evidence>
<keyword evidence="3" id="KW-1185">Reference proteome</keyword>
<feature type="region of interest" description="Disordered" evidence="1">
    <location>
        <begin position="1"/>
        <end position="57"/>
    </location>
</feature>
<reference evidence="2" key="1">
    <citation type="submission" date="2021-11" db="EMBL/GenBank/DDBJ databases">
        <title>Streptomyces corallinus and Kineosporia corallina sp. nov., two new coral-derived marine actinobacteria.</title>
        <authorList>
            <person name="Buangrab K."/>
            <person name="Sutthacheep M."/>
            <person name="Yeemin T."/>
            <person name="Harunari E."/>
            <person name="Igarashi Y."/>
            <person name="Sripreechasak P."/>
            <person name="Kanchanasin P."/>
            <person name="Tanasupawat S."/>
            <person name="Phongsopitanun W."/>
        </authorList>
    </citation>
    <scope>NUCLEOTIDE SEQUENCE</scope>
    <source>
        <strain evidence="2">JCM 31032</strain>
    </source>
</reference>
<gene>
    <name evidence="2" type="ORF">LR394_31445</name>
</gene>
<organism evidence="2 3">
    <name type="scientific">Kineosporia babensis</name>
    <dbReference type="NCBI Taxonomy" id="499548"/>
    <lineage>
        <taxon>Bacteria</taxon>
        <taxon>Bacillati</taxon>
        <taxon>Actinomycetota</taxon>
        <taxon>Actinomycetes</taxon>
        <taxon>Kineosporiales</taxon>
        <taxon>Kineosporiaceae</taxon>
        <taxon>Kineosporia</taxon>
    </lineage>
</organism>
<dbReference type="Proteomes" id="UP001138997">
    <property type="component" value="Unassembled WGS sequence"/>
</dbReference>
<feature type="compositionally biased region" description="Pro residues" evidence="1">
    <location>
        <begin position="21"/>
        <end position="32"/>
    </location>
</feature>
<comment type="caution">
    <text evidence="2">The sequence shown here is derived from an EMBL/GenBank/DDBJ whole genome shotgun (WGS) entry which is preliminary data.</text>
</comment>
<protein>
    <submittedName>
        <fullName evidence="2">Rv3235 family protein</fullName>
    </submittedName>
</protein>
<dbReference type="Pfam" id="PF20060">
    <property type="entry name" value="DUF6459"/>
    <property type="match status" value="1"/>
</dbReference>
<dbReference type="EMBL" id="JAJOMB010000022">
    <property type="protein sequence ID" value="MCD5315422.1"/>
    <property type="molecule type" value="Genomic_DNA"/>
</dbReference>
<dbReference type="AlphaFoldDB" id="A0A9X1NI15"/>
<evidence type="ECO:0000256" key="1">
    <source>
        <dbReference type="SAM" id="MobiDB-lite"/>
    </source>
</evidence>
<accession>A0A9X1NI15</accession>
<dbReference type="RefSeq" id="WP_231448245.1">
    <property type="nucleotide sequence ID" value="NZ_JAJOMB010000022.1"/>
</dbReference>
<evidence type="ECO:0000313" key="3">
    <source>
        <dbReference type="Proteomes" id="UP001138997"/>
    </source>
</evidence>
<feature type="compositionally biased region" description="Basic and acidic residues" evidence="1">
    <location>
        <begin position="123"/>
        <end position="132"/>
    </location>
</feature>
<feature type="compositionally biased region" description="Polar residues" evidence="1">
    <location>
        <begin position="86"/>
        <end position="105"/>
    </location>
</feature>
<feature type="compositionally biased region" description="Low complexity" evidence="1">
    <location>
        <begin position="220"/>
        <end position="242"/>
    </location>
</feature>
<feature type="region of interest" description="Disordered" evidence="1">
    <location>
        <begin position="72"/>
        <end position="245"/>
    </location>
</feature>
<name>A0A9X1NI15_9ACTN</name>